<evidence type="ECO:0000256" key="1">
    <source>
        <dbReference type="SAM" id="Phobius"/>
    </source>
</evidence>
<feature type="transmembrane region" description="Helical" evidence="1">
    <location>
        <begin position="46"/>
        <end position="65"/>
    </location>
</feature>
<sequence>MKDHCPEQNGQKTPFQQALPWLAGAGFALSHIALTSNCTVPREGRCSTCGSCVVALGAIVAWAVLKNKPTDADMDPADKV</sequence>
<organism evidence="2">
    <name type="scientific">hydrothermal vent metagenome</name>
    <dbReference type="NCBI Taxonomy" id="652676"/>
    <lineage>
        <taxon>unclassified sequences</taxon>
        <taxon>metagenomes</taxon>
        <taxon>ecological metagenomes</taxon>
    </lineage>
</organism>
<keyword evidence="1" id="KW-1133">Transmembrane helix</keyword>
<proteinExistence type="predicted"/>
<reference evidence="2" key="1">
    <citation type="submission" date="2018-06" db="EMBL/GenBank/DDBJ databases">
        <authorList>
            <person name="Zhirakovskaya E."/>
        </authorList>
    </citation>
    <scope>NUCLEOTIDE SEQUENCE</scope>
</reference>
<dbReference type="EMBL" id="UOFU01000074">
    <property type="protein sequence ID" value="VAW95477.1"/>
    <property type="molecule type" value="Genomic_DNA"/>
</dbReference>
<accession>A0A3B1A793</accession>
<name>A0A3B1A793_9ZZZZ</name>
<evidence type="ECO:0000313" key="2">
    <source>
        <dbReference type="EMBL" id="VAW95477.1"/>
    </source>
</evidence>
<feature type="transmembrane region" description="Helical" evidence="1">
    <location>
        <begin position="18"/>
        <end position="34"/>
    </location>
</feature>
<keyword evidence="1" id="KW-0472">Membrane</keyword>
<protein>
    <submittedName>
        <fullName evidence="2">Uncharacterized protein</fullName>
    </submittedName>
</protein>
<keyword evidence="1" id="KW-0812">Transmembrane</keyword>
<gene>
    <name evidence="2" type="ORF">MNBD_GAMMA20-1462</name>
</gene>
<dbReference type="AlphaFoldDB" id="A0A3B1A793"/>